<dbReference type="EMBL" id="CAJOBA010087334">
    <property type="protein sequence ID" value="CAF4469360.1"/>
    <property type="molecule type" value="Genomic_DNA"/>
</dbReference>
<dbReference type="Proteomes" id="UP000682733">
    <property type="component" value="Unassembled WGS sequence"/>
</dbReference>
<protein>
    <submittedName>
        <fullName evidence="1">Uncharacterized protein</fullName>
    </submittedName>
</protein>
<name>A0A8S2G6V0_9BILA</name>
<reference evidence="1" key="1">
    <citation type="submission" date="2021-02" db="EMBL/GenBank/DDBJ databases">
        <authorList>
            <person name="Nowell W R."/>
        </authorList>
    </citation>
    <scope>NUCLEOTIDE SEQUENCE</scope>
</reference>
<sequence>MIYYEKHFEYRILLEYLQKQDEFTTELKRSQLYSERAVEPKVFLPFYNAPYTLPRKVEIERRKRLYLSLDVETLLQERGIITSELMPKYIPADKVVTLNLPNQDPAPFAP</sequence>
<accession>A0A8S2G6V0</accession>
<organism evidence="1 3">
    <name type="scientific">Didymodactylos carnosus</name>
    <dbReference type="NCBI Taxonomy" id="1234261"/>
    <lineage>
        <taxon>Eukaryota</taxon>
        <taxon>Metazoa</taxon>
        <taxon>Spiralia</taxon>
        <taxon>Gnathifera</taxon>
        <taxon>Rotifera</taxon>
        <taxon>Eurotatoria</taxon>
        <taxon>Bdelloidea</taxon>
        <taxon>Philodinida</taxon>
        <taxon>Philodinidae</taxon>
        <taxon>Didymodactylos</taxon>
    </lineage>
</organism>
<comment type="caution">
    <text evidence="1">The sequence shown here is derived from an EMBL/GenBank/DDBJ whole genome shotgun (WGS) entry which is preliminary data.</text>
</comment>
<proteinExistence type="predicted"/>
<evidence type="ECO:0000313" key="1">
    <source>
        <dbReference type="EMBL" id="CAF1636863.1"/>
    </source>
</evidence>
<dbReference type="AlphaFoldDB" id="A0A8S2G6V0"/>
<dbReference type="EMBL" id="CAJNOK010060961">
    <property type="protein sequence ID" value="CAF1636863.1"/>
    <property type="molecule type" value="Genomic_DNA"/>
</dbReference>
<evidence type="ECO:0000313" key="2">
    <source>
        <dbReference type="EMBL" id="CAF4469360.1"/>
    </source>
</evidence>
<evidence type="ECO:0000313" key="3">
    <source>
        <dbReference type="Proteomes" id="UP000677228"/>
    </source>
</evidence>
<feature type="non-terminal residue" evidence="1">
    <location>
        <position position="1"/>
    </location>
</feature>
<gene>
    <name evidence="1" type="ORF">OVA965_LOCUS44059</name>
    <name evidence="2" type="ORF">TMI583_LOCUS46621</name>
</gene>
<dbReference type="Proteomes" id="UP000677228">
    <property type="component" value="Unassembled WGS sequence"/>
</dbReference>